<keyword evidence="1" id="KW-0472">Membrane</keyword>
<evidence type="ECO:0000256" key="1">
    <source>
        <dbReference type="SAM" id="Phobius"/>
    </source>
</evidence>
<keyword evidence="1" id="KW-0812">Transmembrane</keyword>
<proteinExistence type="predicted"/>
<reference evidence="2" key="1">
    <citation type="submission" date="2020-09" db="EMBL/GenBank/DDBJ databases">
        <title>A novel bacterium of genus Bacillus, isolated from South China Sea.</title>
        <authorList>
            <person name="Huang H."/>
            <person name="Mo K."/>
            <person name="Hu Y."/>
        </authorList>
    </citation>
    <scope>NUCLEOTIDE SEQUENCE</scope>
    <source>
        <strain evidence="2">IB182487</strain>
    </source>
</reference>
<feature type="transmembrane region" description="Helical" evidence="1">
    <location>
        <begin position="197"/>
        <end position="218"/>
    </location>
</feature>
<keyword evidence="3" id="KW-1185">Reference proteome</keyword>
<dbReference type="AlphaFoldDB" id="A0A926NLK0"/>
<evidence type="ECO:0000313" key="2">
    <source>
        <dbReference type="EMBL" id="MBD1383621.1"/>
    </source>
</evidence>
<comment type="caution">
    <text evidence="2">The sequence shown here is derived from an EMBL/GenBank/DDBJ whole genome shotgun (WGS) entry which is preliminary data.</text>
</comment>
<dbReference type="Proteomes" id="UP000626844">
    <property type="component" value="Unassembled WGS sequence"/>
</dbReference>
<organism evidence="2 3">
    <name type="scientific">Metabacillus arenae</name>
    <dbReference type="NCBI Taxonomy" id="2771434"/>
    <lineage>
        <taxon>Bacteria</taxon>
        <taxon>Bacillati</taxon>
        <taxon>Bacillota</taxon>
        <taxon>Bacilli</taxon>
        <taxon>Bacillales</taxon>
        <taxon>Bacillaceae</taxon>
        <taxon>Metabacillus</taxon>
    </lineage>
</organism>
<name>A0A926NLK0_9BACI</name>
<gene>
    <name evidence="2" type="ORF">IC621_26125</name>
</gene>
<dbReference type="EMBL" id="JACXAI010000074">
    <property type="protein sequence ID" value="MBD1383621.1"/>
    <property type="molecule type" value="Genomic_DNA"/>
</dbReference>
<sequence>MKNGLKLSISLVLVFLMIFNISMPVFAKGENSNPALERIKELPTNEKQLLQNAIDKPGFTNVSELSASNRNVVNKFTKNPQLYLADAAVVNNQVVLLYNTSDLNVMIASTNGHVEVVEKKNENTFIINGKTHKIKNIYEEEAVRASEEPITASSNSWVEGSNPGGTWYVSSTSWHDLHFENTIGTYTVGALATIISFFVYPVAGVVIGVASLLLGSAYTNTSVAKVYKTAYKHKYPIYKRDHFRAYAVYQGNNIFLGTENKYYHRTPGV</sequence>
<dbReference type="RefSeq" id="WP_191162953.1">
    <property type="nucleotide sequence ID" value="NZ_JACXAI010000074.1"/>
</dbReference>
<evidence type="ECO:0000313" key="3">
    <source>
        <dbReference type="Proteomes" id="UP000626844"/>
    </source>
</evidence>
<keyword evidence="1" id="KW-1133">Transmembrane helix</keyword>
<accession>A0A926NLK0</accession>
<protein>
    <submittedName>
        <fullName evidence="2">Uncharacterized protein</fullName>
    </submittedName>
</protein>